<protein>
    <submittedName>
        <fullName evidence="1">Uncharacterized protein</fullName>
    </submittedName>
</protein>
<reference evidence="1" key="1">
    <citation type="submission" date="2014-09" db="EMBL/GenBank/DDBJ databases">
        <authorList>
            <person name="Magalhaes I.L.F."/>
            <person name="Oliveira U."/>
            <person name="Santos F.R."/>
            <person name="Vidigal T.H.D.A."/>
            <person name="Brescovit A.D."/>
            <person name="Santos A.J."/>
        </authorList>
    </citation>
    <scope>NUCLEOTIDE SEQUENCE</scope>
    <source>
        <tissue evidence="1">Shoot tissue taken approximately 20 cm above the soil surface</tissue>
    </source>
</reference>
<reference evidence="1" key="2">
    <citation type="journal article" date="2015" name="Data Brief">
        <title>Shoot transcriptome of the giant reed, Arundo donax.</title>
        <authorList>
            <person name="Barrero R.A."/>
            <person name="Guerrero F.D."/>
            <person name="Moolhuijzen P."/>
            <person name="Goolsby J.A."/>
            <person name="Tidwell J."/>
            <person name="Bellgard S.E."/>
            <person name="Bellgard M.I."/>
        </authorList>
    </citation>
    <scope>NUCLEOTIDE SEQUENCE</scope>
    <source>
        <tissue evidence="1">Shoot tissue taken approximately 20 cm above the soil surface</tissue>
    </source>
</reference>
<accession>A0A0A9GLM4</accession>
<sequence length="12" mass="1449">MPFESVHHYQSS</sequence>
<evidence type="ECO:0000313" key="1">
    <source>
        <dbReference type="EMBL" id="JAE25397.1"/>
    </source>
</evidence>
<name>A0A0A9GLM4_ARUDO</name>
<proteinExistence type="predicted"/>
<organism evidence="1">
    <name type="scientific">Arundo donax</name>
    <name type="common">Giant reed</name>
    <name type="synonym">Donax arundinaceus</name>
    <dbReference type="NCBI Taxonomy" id="35708"/>
    <lineage>
        <taxon>Eukaryota</taxon>
        <taxon>Viridiplantae</taxon>
        <taxon>Streptophyta</taxon>
        <taxon>Embryophyta</taxon>
        <taxon>Tracheophyta</taxon>
        <taxon>Spermatophyta</taxon>
        <taxon>Magnoliopsida</taxon>
        <taxon>Liliopsida</taxon>
        <taxon>Poales</taxon>
        <taxon>Poaceae</taxon>
        <taxon>PACMAD clade</taxon>
        <taxon>Arundinoideae</taxon>
        <taxon>Arundineae</taxon>
        <taxon>Arundo</taxon>
    </lineage>
</organism>
<dbReference type="EMBL" id="GBRH01172499">
    <property type="protein sequence ID" value="JAE25397.1"/>
    <property type="molecule type" value="Transcribed_RNA"/>
</dbReference>